<dbReference type="SUPFAM" id="SSF51306">
    <property type="entry name" value="LexA/Signal peptidase"/>
    <property type="match status" value="1"/>
</dbReference>
<dbReference type="PANTHER" id="PTHR46041">
    <property type="entry name" value="MITOCHONDRIAL INNER MEMBRANE PROTEASE SUBUNIT 2"/>
    <property type="match status" value="1"/>
</dbReference>
<reference evidence="15" key="1">
    <citation type="submission" date="2021-05" db="EMBL/GenBank/DDBJ databases">
        <authorList>
            <person name="Alioto T."/>
            <person name="Alioto T."/>
            <person name="Gomez Garrido J."/>
        </authorList>
    </citation>
    <scope>NUCLEOTIDE SEQUENCE</scope>
</reference>
<evidence type="ECO:0000256" key="9">
    <source>
        <dbReference type="ARBA" id="ARBA00022989"/>
    </source>
</evidence>
<dbReference type="EMBL" id="HBUF01397190">
    <property type="protein sequence ID" value="CAG6735873.1"/>
    <property type="molecule type" value="Transcribed_RNA"/>
</dbReference>
<dbReference type="EMBL" id="HBUF01397188">
    <property type="protein sequence ID" value="CAG6735871.1"/>
    <property type="molecule type" value="Transcribed_RNA"/>
</dbReference>
<keyword evidence="10" id="KW-0496">Mitochondrion</keyword>
<dbReference type="EMBL" id="HBUF01117807">
    <property type="protein sequence ID" value="CAG6641520.1"/>
    <property type="molecule type" value="Transcribed_RNA"/>
</dbReference>
<dbReference type="Pfam" id="PF10502">
    <property type="entry name" value="Peptidase_S26"/>
    <property type="match status" value="2"/>
</dbReference>
<dbReference type="GO" id="GO:0004252">
    <property type="term" value="F:serine-type endopeptidase activity"/>
    <property type="evidence" value="ECO:0007669"/>
    <property type="project" value="InterPro"/>
</dbReference>
<evidence type="ECO:0000256" key="1">
    <source>
        <dbReference type="ARBA" id="ARBA00004434"/>
    </source>
</evidence>
<dbReference type="FunFam" id="2.10.109.10:FF:000005">
    <property type="entry name" value="Mitochondrial inner membrane protease subunit"/>
    <property type="match status" value="1"/>
</dbReference>
<dbReference type="EMBL" id="HBUF01563638">
    <property type="protein sequence ID" value="CAG6763544.1"/>
    <property type="molecule type" value="Transcribed_RNA"/>
</dbReference>
<evidence type="ECO:0000256" key="7">
    <source>
        <dbReference type="ARBA" id="ARBA00022792"/>
    </source>
</evidence>
<dbReference type="GO" id="GO:0042720">
    <property type="term" value="C:mitochondrial inner membrane peptidase complex"/>
    <property type="evidence" value="ECO:0007669"/>
    <property type="project" value="InterPro"/>
</dbReference>
<feature type="active site" evidence="13">
    <location>
        <position position="32"/>
    </location>
</feature>
<evidence type="ECO:0000256" key="8">
    <source>
        <dbReference type="ARBA" id="ARBA00022801"/>
    </source>
</evidence>
<evidence type="ECO:0000256" key="13">
    <source>
        <dbReference type="PIRSR" id="PIRSR600223-1"/>
    </source>
</evidence>
<feature type="domain" description="Peptidase S26" evidence="14">
    <location>
        <begin position="7"/>
        <end position="92"/>
    </location>
</feature>
<comment type="similarity">
    <text evidence="2">Belongs to the peptidase S26 family. IMP2 subfamily.</text>
</comment>
<dbReference type="PANTHER" id="PTHR46041:SF2">
    <property type="entry name" value="MITOCHONDRIAL INNER MEMBRANE PROTEASE SUBUNIT 2"/>
    <property type="match status" value="1"/>
</dbReference>
<comment type="subcellular location">
    <subcellularLocation>
        <location evidence="1">Mitochondrion inner membrane</location>
        <topology evidence="1">Single-pass membrane protein</topology>
    </subcellularLocation>
</comment>
<keyword evidence="5 15" id="KW-0645">Protease</keyword>
<sequence length="164" mass="18300">MFRVLRSMLMGVPVGVTFLDSIGYIARVDGTSMQPVFNPDRNYQDYVFLNRWIIKGDDIGLQRGDIVSLTSPKDPSQKIIKRVVAIEGDVVSTLEYKSNIVKVPQGHIWVEGDHIGHSMDSNMFGPVSLGLVTAKASSIVWPPSRWQYLKSEVPVQRLNAVVKS</sequence>
<evidence type="ECO:0000259" key="14">
    <source>
        <dbReference type="Pfam" id="PF10502"/>
    </source>
</evidence>
<keyword evidence="9" id="KW-1133">Transmembrane helix</keyword>
<dbReference type="AlphaFoldDB" id="A0A8D9ESN1"/>
<name>A0A8D9ESN1_9HEMI</name>
<evidence type="ECO:0000256" key="10">
    <source>
        <dbReference type="ARBA" id="ARBA00023128"/>
    </source>
</evidence>
<dbReference type="InterPro" id="IPR036286">
    <property type="entry name" value="LexA/Signal_pep-like_sf"/>
</dbReference>
<proteinExistence type="inferred from homology"/>
<evidence type="ECO:0000256" key="11">
    <source>
        <dbReference type="ARBA" id="ARBA00023136"/>
    </source>
</evidence>
<keyword evidence="7" id="KW-0999">Mitochondrion inner membrane</keyword>
<protein>
    <recommendedName>
        <fullName evidence="4">Mitochondrial inner membrane protease subunit 2</fullName>
    </recommendedName>
    <alternativeName>
        <fullName evidence="12">IMP2-like protein</fullName>
    </alternativeName>
</protein>
<dbReference type="InterPro" id="IPR000223">
    <property type="entry name" value="Pept_S26A_signal_pept_1"/>
</dbReference>
<dbReference type="EMBL" id="HBUF01117809">
    <property type="protein sequence ID" value="CAG6641522.1"/>
    <property type="molecule type" value="Transcribed_RNA"/>
</dbReference>
<dbReference type="InterPro" id="IPR019533">
    <property type="entry name" value="Peptidase_S26"/>
</dbReference>
<evidence type="ECO:0000256" key="5">
    <source>
        <dbReference type="ARBA" id="ARBA00022670"/>
    </source>
</evidence>
<dbReference type="EMBL" id="HBUF01117808">
    <property type="protein sequence ID" value="CAG6641521.1"/>
    <property type="molecule type" value="Transcribed_RNA"/>
</dbReference>
<feature type="domain" description="Peptidase S26" evidence="14">
    <location>
        <begin position="98"/>
        <end position="141"/>
    </location>
</feature>
<evidence type="ECO:0000256" key="3">
    <source>
        <dbReference type="ARBA" id="ARBA00011805"/>
    </source>
</evidence>
<keyword evidence="8" id="KW-0378">Hydrolase</keyword>
<keyword evidence="11" id="KW-0472">Membrane</keyword>
<dbReference type="InterPro" id="IPR037730">
    <property type="entry name" value="IMP2"/>
</dbReference>
<dbReference type="GO" id="GO:0006465">
    <property type="term" value="P:signal peptide processing"/>
    <property type="evidence" value="ECO:0007669"/>
    <property type="project" value="InterPro"/>
</dbReference>
<evidence type="ECO:0000256" key="4">
    <source>
        <dbReference type="ARBA" id="ARBA00013650"/>
    </source>
</evidence>
<evidence type="ECO:0000313" key="15">
    <source>
        <dbReference type="EMBL" id="CAG6763544.1"/>
    </source>
</evidence>
<comment type="subunit">
    <text evidence="3">Heterodimer of 2 subunits, IMMPL1 and IMMPL2.</text>
</comment>
<evidence type="ECO:0000256" key="6">
    <source>
        <dbReference type="ARBA" id="ARBA00022692"/>
    </source>
</evidence>
<evidence type="ECO:0000256" key="2">
    <source>
        <dbReference type="ARBA" id="ARBA00007066"/>
    </source>
</evidence>
<dbReference type="EMBL" id="HBUF01397189">
    <property type="protein sequence ID" value="CAG6735872.1"/>
    <property type="molecule type" value="Transcribed_RNA"/>
</dbReference>
<keyword evidence="6" id="KW-0812">Transmembrane</keyword>
<dbReference type="CDD" id="cd06530">
    <property type="entry name" value="S26_SPase_I"/>
    <property type="match status" value="1"/>
</dbReference>
<evidence type="ECO:0000256" key="12">
    <source>
        <dbReference type="ARBA" id="ARBA00032718"/>
    </source>
</evidence>
<dbReference type="GO" id="GO:0006627">
    <property type="term" value="P:protein processing involved in protein targeting to mitochondrion"/>
    <property type="evidence" value="ECO:0007669"/>
    <property type="project" value="InterPro"/>
</dbReference>
<dbReference type="Gene3D" id="2.10.109.10">
    <property type="entry name" value="Umud Fragment, subunit A"/>
    <property type="match status" value="1"/>
</dbReference>
<accession>A0A8D9ESN1</accession>
<feature type="active site" evidence="13">
    <location>
        <position position="81"/>
    </location>
</feature>
<organism evidence="15">
    <name type="scientific">Cacopsylla melanoneura</name>
    <dbReference type="NCBI Taxonomy" id="428564"/>
    <lineage>
        <taxon>Eukaryota</taxon>
        <taxon>Metazoa</taxon>
        <taxon>Ecdysozoa</taxon>
        <taxon>Arthropoda</taxon>
        <taxon>Hexapoda</taxon>
        <taxon>Insecta</taxon>
        <taxon>Pterygota</taxon>
        <taxon>Neoptera</taxon>
        <taxon>Paraneoptera</taxon>
        <taxon>Hemiptera</taxon>
        <taxon>Sternorrhyncha</taxon>
        <taxon>Psylloidea</taxon>
        <taxon>Psyllidae</taxon>
        <taxon>Psyllinae</taxon>
        <taxon>Cacopsylla</taxon>
    </lineage>
</organism>
<dbReference type="PRINTS" id="PR00727">
    <property type="entry name" value="LEADERPTASE"/>
</dbReference>